<feature type="compositionally biased region" description="Low complexity" evidence="1">
    <location>
        <begin position="83"/>
        <end position="92"/>
    </location>
</feature>
<dbReference type="STRING" id="234267.Acid_2065"/>
<dbReference type="HOGENOM" id="CLU_882500_0_0_0"/>
<organism evidence="3">
    <name type="scientific">Solibacter usitatus (strain Ellin6076)</name>
    <dbReference type="NCBI Taxonomy" id="234267"/>
    <lineage>
        <taxon>Bacteria</taxon>
        <taxon>Pseudomonadati</taxon>
        <taxon>Acidobacteriota</taxon>
        <taxon>Terriglobia</taxon>
        <taxon>Bryobacterales</taxon>
        <taxon>Solibacteraceae</taxon>
        <taxon>Candidatus Solibacter</taxon>
    </lineage>
</organism>
<feature type="compositionally biased region" description="Gly residues" evidence="1">
    <location>
        <begin position="106"/>
        <end position="116"/>
    </location>
</feature>
<dbReference type="SUPFAM" id="SSF51658">
    <property type="entry name" value="Xylose isomerase-like"/>
    <property type="match status" value="1"/>
</dbReference>
<evidence type="ECO:0000256" key="1">
    <source>
        <dbReference type="SAM" id="MobiDB-lite"/>
    </source>
</evidence>
<proteinExistence type="predicted"/>
<dbReference type="PANTHER" id="PTHR12110:SF41">
    <property type="entry name" value="INOSOSE DEHYDRATASE"/>
    <property type="match status" value="1"/>
</dbReference>
<accession>Q026L4</accession>
<dbReference type="PANTHER" id="PTHR12110">
    <property type="entry name" value="HYDROXYPYRUVATE ISOMERASE"/>
    <property type="match status" value="1"/>
</dbReference>
<dbReference type="Pfam" id="PF01261">
    <property type="entry name" value="AP_endonuc_2"/>
    <property type="match status" value="1"/>
</dbReference>
<feature type="region of interest" description="Disordered" evidence="1">
    <location>
        <begin position="83"/>
        <end position="117"/>
    </location>
</feature>
<evidence type="ECO:0000259" key="2">
    <source>
        <dbReference type="Pfam" id="PF01261"/>
    </source>
</evidence>
<dbReference type="EMBL" id="CP000473">
    <property type="protein sequence ID" value="ABJ83055.1"/>
    <property type="molecule type" value="Genomic_DNA"/>
</dbReference>
<dbReference type="Gene3D" id="3.20.20.150">
    <property type="entry name" value="Divalent-metal-dependent TIM barrel enzymes"/>
    <property type="match status" value="1"/>
</dbReference>
<dbReference type="GO" id="GO:0016853">
    <property type="term" value="F:isomerase activity"/>
    <property type="evidence" value="ECO:0007669"/>
    <property type="project" value="UniProtKB-KW"/>
</dbReference>
<sequence length="320" mass="34766">MHSRRDFAKIAVAAIPLARSLWGVNSTIHGVRMGVQSASFTFSGIGIEGIIKTMVDLGLAEIDVMSEHVENFLGAPVPLPGAGRPGPWARRGGAPGAPGGAPPSGPGGRAGFGRGGDPAVREALRKWRMDIDLDKFRGVGKRFTDAGLRFYSYNLSFNDSFTDDEIDKGFLMTKALGTRIITASSPASIFPRIAPFAEKHDVIVAMHNHTNGPAEFEQAMAASKKIWVNLDVGHFFASGYDPIAYLKEHHARITNIHVKDRKKDRGAEMPFGEGDTPLKEVLQLVKKEKYDFPVCIEYVGPDGPAVELKRCFDYCKAALA</sequence>
<dbReference type="InterPro" id="IPR036237">
    <property type="entry name" value="Xyl_isomerase-like_sf"/>
</dbReference>
<reference evidence="3" key="1">
    <citation type="submission" date="2006-10" db="EMBL/GenBank/DDBJ databases">
        <title>Complete sequence of Solibacter usitatus Ellin6076.</title>
        <authorList>
            <consortium name="US DOE Joint Genome Institute"/>
            <person name="Copeland A."/>
            <person name="Lucas S."/>
            <person name="Lapidus A."/>
            <person name="Barry K."/>
            <person name="Detter J.C."/>
            <person name="Glavina del Rio T."/>
            <person name="Hammon N."/>
            <person name="Israni S."/>
            <person name="Dalin E."/>
            <person name="Tice H."/>
            <person name="Pitluck S."/>
            <person name="Thompson L.S."/>
            <person name="Brettin T."/>
            <person name="Bruce D."/>
            <person name="Han C."/>
            <person name="Tapia R."/>
            <person name="Gilna P."/>
            <person name="Schmutz J."/>
            <person name="Larimer F."/>
            <person name="Land M."/>
            <person name="Hauser L."/>
            <person name="Kyrpides N."/>
            <person name="Mikhailova N."/>
            <person name="Janssen P.H."/>
            <person name="Kuske C.R."/>
            <person name="Richardson P."/>
        </authorList>
    </citation>
    <scope>NUCLEOTIDE SEQUENCE</scope>
    <source>
        <strain evidence="3">Ellin6076</strain>
    </source>
</reference>
<name>Q026L4_SOLUE</name>
<feature type="domain" description="Xylose isomerase-like TIM barrel" evidence="2">
    <location>
        <begin position="192"/>
        <end position="305"/>
    </location>
</feature>
<evidence type="ECO:0000313" key="3">
    <source>
        <dbReference type="EMBL" id="ABJ83055.1"/>
    </source>
</evidence>
<dbReference type="AlphaFoldDB" id="Q026L4"/>
<dbReference type="OrthoDB" id="9804047at2"/>
<gene>
    <name evidence="3" type="ordered locus">Acid_2065</name>
</gene>
<dbReference type="eggNOG" id="COG1082">
    <property type="taxonomic scope" value="Bacteria"/>
</dbReference>
<dbReference type="InParanoid" id="Q026L4"/>
<protein>
    <submittedName>
        <fullName evidence="3">Xylose isomerase domain protein TIM barrel</fullName>
    </submittedName>
</protein>
<dbReference type="InterPro" id="IPR013022">
    <property type="entry name" value="Xyl_isomerase-like_TIM-brl"/>
</dbReference>
<dbReference type="InterPro" id="IPR050312">
    <property type="entry name" value="IolE/XylAMocC-like"/>
</dbReference>
<dbReference type="KEGG" id="sus:Acid_2065"/>
<keyword evidence="3" id="KW-0413">Isomerase</keyword>